<dbReference type="EMBL" id="JABURY010000036">
    <property type="protein sequence ID" value="MBC9132033.1"/>
    <property type="molecule type" value="Genomic_DNA"/>
</dbReference>
<dbReference type="Proteomes" id="UP000651208">
    <property type="component" value="Unassembled WGS sequence"/>
</dbReference>
<gene>
    <name evidence="1" type="ORF">FcAc13_12065</name>
</gene>
<name>A0ABR7R135_9GAMM</name>
<organism evidence="1 2">
    <name type="scientific">Frischella japonica</name>
    <dbReference type="NCBI Taxonomy" id="2741544"/>
    <lineage>
        <taxon>Bacteria</taxon>
        <taxon>Pseudomonadati</taxon>
        <taxon>Pseudomonadota</taxon>
        <taxon>Gammaproteobacteria</taxon>
        <taxon>Orbales</taxon>
        <taxon>Orbaceae</taxon>
        <taxon>Frischella</taxon>
    </lineage>
</organism>
<proteinExistence type="predicted"/>
<evidence type="ECO:0000313" key="1">
    <source>
        <dbReference type="EMBL" id="MBC9132033.1"/>
    </source>
</evidence>
<reference evidence="1 2" key="1">
    <citation type="submission" date="2020-06" db="EMBL/GenBank/DDBJ databases">
        <title>Frischella cerana isolated from Apis cerana gut homogenate.</title>
        <authorList>
            <person name="Wolter L.A."/>
            <person name="Suenami S."/>
            <person name="Miyazaki R."/>
        </authorList>
    </citation>
    <scope>NUCLEOTIDE SEQUENCE [LARGE SCALE GENOMIC DNA]</scope>
    <source>
        <strain evidence="1 2">Ac13</strain>
    </source>
</reference>
<keyword evidence="2" id="KW-1185">Reference proteome</keyword>
<dbReference type="RefSeq" id="WP_223064619.1">
    <property type="nucleotide sequence ID" value="NZ_JABURY010000036.1"/>
</dbReference>
<protein>
    <submittedName>
        <fullName evidence="1">Type VI secretion system tip protein VgrG</fullName>
    </submittedName>
</protein>
<feature type="non-terminal residue" evidence="1">
    <location>
        <position position="183"/>
    </location>
</feature>
<dbReference type="SUPFAM" id="SSF69279">
    <property type="entry name" value="Phage tail proteins"/>
    <property type="match status" value="1"/>
</dbReference>
<evidence type="ECO:0000313" key="2">
    <source>
        <dbReference type="Proteomes" id="UP000651208"/>
    </source>
</evidence>
<sequence>MAISQREARYFDSIFSHPSNNRYTLNLNGVSSLSIVSIVGHESLNTPWRYVITFTSPEKQLKISDLLSQPASLIFEAPQLAEQLAHISSLDMPARSRTLYGIITEFSMVSVSKDEARYQVVLVPRLALLANDHNSAIYQNQSVVSVVEEVLRRHGFTGVDYHLILKENYPAREFITQWQESDL</sequence>
<accession>A0ABR7R135</accession>
<dbReference type="Gene3D" id="2.30.110.50">
    <property type="match status" value="1"/>
</dbReference>
<comment type="caution">
    <text evidence="1">The sequence shown here is derived from an EMBL/GenBank/DDBJ whole genome shotgun (WGS) entry which is preliminary data.</text>
</comment>
<dbReference type="Pfam" id="PF05954">
    <property type="entry name" value="Phage_GPD"/>
    <property type="match status" value="1"/>
</dbReference>